<proteinExistence type="predicted"/>
<keyword evidence="1" id="KW-0472">Membrane</keyword>
<comment type="caution">
    <text evidence="2">The sequence shown here is derived from an EMBL/GenBank/DDBJ whole genome shotgun (WGS) entry which is preliminary data.</text>
</comment>
<feature type="transmembrane region" description="Helical" evidence="1">
    <location>
        <begin position="53"/>
        <end position="75"/>
    </location>
</feature>
<dbReference type="AlphaFoldDB" id="A0A4Q7P9L7"/>
<keyword evidence="1" id="KW-1133">Transmembrane helix</keyword>
<evidence type="ECO:0000313" key="2">
    <source>
        <dbReference type="EMBL" id="RZS96861.1"/>
    </source>
</evidence>
<sequence length="83" mass="9296">MENSTIPVMSIKDWMITILIAAIPIVGFVMLFVWGFGGGAVNPNKQNWAKATLLWFAIIIGLYIVVFMVFGAAFLSNYKDFDF</sequence>
<reference evidence="2 3" key="1">
    <citation type="submission" date="2019-02" db="EMBL/GenBank/DDBJ databases">
        <title>Genomic Encyclopedia of Archaeal and Bacterial Type Strains, Phase II (KMG-II): from individual species to whole genera.</title>
        <authorList>
            <person name="Goeker M."/>
        </authorList>
    </citation>
    <scope>NUCLEOTIDE SEQUENCE [LARGE SCALE GENOMIC DNA]</scope>
    <source>
        <strain evidence="2 3">DSM 21411</strain>
    </source>
</reference>
<dbReference type="EMBL" id="SGXG01000001">
    <property type="protein sequence ID" value="RZS96861.1"/>
    <property type="molecule type" value="Genomic_DNA"/>
</dbReference>
<dbReference type="OrthoDB" id="2943819at2"/>
<organism evidence="2 3">
    <name type="scientific">Cecembia calidifontis</name>
    <dbReference type="NCBI Taxonomy" id="1187080"/>
    <lineage>
        <taxon>Bacteria</taxon>
        <taxon>Pseudomonadati</taxon>
        <taxon>Bacteroidota</taxon>
        <taxon>Cytophagia</taxon>
        <taxon>Cytophagales</taxon>
        <taxon>Cyclobacteriaceae</taxon>
        <taxon>Cecembia</taxon>
    </lineage>
</organism>
<keyword evidence="3" id="KW-1185">Reference proteome</keyword>
<keyword evidence="1" id="KW-0812">Transmembrane</keyword>
<name>A0A4Q7P9L7_9BACT</name>
<protein>
    <submittedName>
        <fullName evidence="2">Uncharacterized protein</fullName>
    </submittedName>
</protein>
<gene>
    <name evidence="2" type="ORF">BC751_2456</name>
</gene>
<evidence type="ECO:0000313" key="3">
    <source>
        <dbReference type="Proteomes" id="UP000292209"/>
    </source>
</evidence>
<dbReference type="Proteomes" id="UP000292209">
    <property type="component" value="Unassembled WGS sequence"/>
</dbReference>
<feature type="transmembrane region" description="Helical" evidence="1">
    <location>
        <begin position="14"/>
        <end position="41"/>
    </location>
</feature>
<evidence type="ECO:0000256" key="1">
    <source>
        <dbReference type="SAM" id="Phobius"/>
    </source>
</evidence>
<accession>A0A4Q7P9L7</accession>